<reference evidence="3 4" key="1">
    <citation type="submission" date="2020-04" db="EMBL/GenBank/DDBJ databases">
        <title>Perkinsus olseni comparative genomics.</title>
        <authorList>
            <person name="Bogema D.R."/>
        </authorList>
    </citation>
    <scope>NUCLEOTIDE SEQUENCE [LARGE SCALE GENOMIC DNA]</scope>
    <source>
        <strain evidence="3">00978-12</strain>
    </source>
</reference>
<evidence type="ECO:0000313" key="4">
    <source>
        <dbReference type="Proteomes" id="UP000541610"/>
    </source>
</evidence>
<dbReference type="EMBL" id="JABANP010000023">
    <property type="protein sequence ID" value="KAF4695217.1"/>
    <property type="molecule type" value="Genomic_DNA"/>
</dbReference>
<name>A0A7J6PH33_PEROL</name>
<feature type="region of interest" description="Disordered" evidence="1">
    <location>
        <begin position="245"/>
        <end position="276"/>
    </location>
</feature>
<protein>
    <recommendedName>
        <fullName evidence="5">Laminin subunit alpha-2</fullName>
    </recommendedName>
</protein>
<gene>
    <name evidence="3" type="ORF">FOZ60_005541</name>
</gene>
<feature type="compositionally biased region" description="Basic and acidic residues" evidence="1">
    <location>
        <begin position="553"/>
        <end position="571"/>
    </location>
</feature>
<feature type="region of interest" description="Disordered" evidence="1">
    <location>
        <begin position="553"/>
        <end position="575"/>
    </location>
</feature>
<evidence type="ECO:0000256" key="2">
    <source>
        <dbReference type="SAM" id="SignalP"/>
    </source>
</evidence>
<accession>A0A7J6PH33</accession>
<keyword evidence="2" id="KW-0732">Signal</keyword>
<sequence length="1199" mass="133120">MLIAPLWGLLALLIFEASALDRADPPPASPLSNSTETRGALSELIPLDEIPDRIPENLRFPHVSSRTAFFLRKSRDSAVPRPRNCTEGEASCLPHRKTKVNRMYNQMLYLLKKSQEAFTRQENLTLGGDGGKKLTATLEKGVNLLQKSTRKSLTKSARIMTEIERNMGSEVKRLREWFSENSQRARDGNSEKLQQSMEHMLEASEKMKANAIAESTGEITRVQRRFPLRAARVLKLSRDVASRASKGTQAALSRMRGVGRSPRPYGRGRHKAAETGATELKRIRQKAESFVKRGRMLDEELLEKGKGFNIKRRLRRSTRISDTLLRGGLRDLARDVTGLTSDLDHVATEGKEEISRLASKEKEMIVGRTATATAVDGAIKSQLSGIESAETELNRAARAADKTLTEDMGKELDGVIKETSRFETTTGGVQRRADAETEHIRKDAQQAMHLAEEQEQENLAHDRQMAEATGSLQESGEKDLRGEMGRRVDAAEHSIAAMGGRVDAAMGAVKRGLAETAAGGAKSEIQNSLGVLESELSQDLALMNDQITGSVERGVDSVRKRQAHESSEQSRKLPRAAEISDRLRVESDRRCWYWAPTGDKAGVTHRREVDADLRHQSEEGKRAMKALAGEMQAGRTGEMILDREVSKVAQDVDRAKTDGLKLATELEARLHSLLSRSDVNDEAMISGLQARRRSLLESTRSSTATRVASTVEGVSRSLGSRIAEAEDEVRRVIDENNREEKRHTDIEASLKLSQRRLALMDGSMQRGLTEAGGVIRDLNDSAHLHEGDELIRLQQNRAVDEVASSQMRLEKAVVETSGQVDQQQKALRRLVELLKTAMKNTLEHVSGIVEENQEGQHRFISREISRRSSAALRRKLLQDWNAPRRDGTTATEDSGKGVEEILAASKDTERWSKSILGDERKRLEKLAADSSTEVEGLSIQLQDEMSAYKSAVASEQKQEAETMKAAGGTASERVMRIDGEVEELMRSLTTHASELEGLLERNALTISSASGDASTLNDGVKREVEQAEMAMNSTWTRMRENARLTRKHFVRLVDESGNALFTMKLPVSEALNVEATAALEDLTRFLHSNLSASLHNTGLDGPVFDETVQAIDRDYSRQRANFRPLHDQMRKSVVELNRQSDIAARSLSTTRQQLLDEIDDAAGSLTASRDSLNHELQQHWADESRDYANVFASLADDLP</sequence>
<feature type="chain" id="PRO_5029796172" description="Laminin subunit alpha-2" evidence="2">
    <location>
        <begin position="20"/>
        <end position="1199"/>
    </location>
</feature>
<organism evidence="3 4">
    <name type="scientific">Perkinsus olseni</name>
    <name type="common">Perkinsus atlanticus</name>
    <dbReference type="NCBI Taxonomy" id="32597"/>
    <lineage>
        <taxon>Eukaryota</taxon>
        <taxon>Sar</taxon>
        <taxon>Alveolata</taxon>
        <taxon>Perkinsozoa</taxon>
        <taxon>Perkinsea</taxon>
        <taxon>Perkinsida</taxon>
        <taxon>Perkinsidae</taxon>
        <taxon>Perkinsus</taxon>
    </lineage>
</organism>
<dbReference type="AlphaFoldDB" id="A0A7J6PH33"/>
<evidence type="ECO:0000256" key="1">
    <source>
        <dbReference type="SAM" id="MobiDB-lite"/>
    </source>
</evidence>
<comment type="caution">
    <text evidence="3">The sequence shown here is derived from an EMBL/GenBank/DDBJ whole genome shotgun (WGS) entry which is preliminary data.</text>
</comment>
<dbReference type="OrthoDB" id="439320at2759"/>
<evidence type="ECO:0000313" key="3">
    <source>
        <dbReference type="EMBL" id="KAF4695217.1"/>
    </source>
</evidence>
<evidence type="ECO:0008006" key="5">
    <source>
        <dbReference type="Google" id="ProtNLM"/>
    </source>
</evidence>
<dbReference type="Proteomes" id="UP000541610">
    <property type="component" value="Unassembled WGS sequence"/>
</dbReference>
<feature type="signal peptide" evidence="2">
    <location>
        <begin position="1"/>
        <end position="19"/>
    </location>
</feature>
<proteinExistence type="predicted"/>